<evidence type="ECO:0000313" key="3">
    <source>
        <dbReference type="Proteomes" id="UP000601171"/>
    </source>
</evidence>
<reference evidence="2" key="1">
    <citation type="submission" date="2020-08" db="EMBL/GenBank/DDBJ databases">
        <title>Genome public.</title>
        <authorList>
            <person name="Liu C."/>
            <person name="Sun Q."/>
        </authorList>
    </citation>
    <scope>NUCLEOTIDE SEQUENCE</scope>
    <source>
        <strain evidence="2">BX21</strain>
    </source>
</reference>
<keyword evidence="1" id="KW-0812">Transmembrane</keyword>
<keyword evidence="1" id="KW-1133">Transmembrane helix</keyword>
<accession>A0A926ERN5</accession>
<keyword evidence="3" id="KW-1185">Reference proteome</keyword>
<organism evidence="2 3">
    <name type="scientific">Paratissierella segnis</name>
    <dbReference type="NCBI Taxonomy" id="2763679"/>
    <lineage>
        <taxon>Bacteria</taxon>
        <taxon>Bacillati</taxon>
        <taxon>Bacillota</taxon>
        <taxon>Tissierellia</taxon>
        <taxon>Tissierellales</taxon>
        <taxon>Tissierellaceae</taxon>
        <taxon>Paratissierella</taxon>
    </lineage>
</organism>
<comment type="caution">
    <text evidence="2">The sequence shown here is derived from an EMBL/GenBank/DDBJ whole genome shotgun (WGS) entry which is preliminary data.</text>
</comment>
<feature type="transmembrane region" description="Helical" evidence="1">
    <location>
        <begin position="6"/>
        <end position="27"/>
    </location>
</feature>
<feature type="transmembrane region" description="Helical" evidence="1">
    <location>
        <begin position="68"/>
        <end position="87"/>
    </location>
</feature>
<evidence type="ECO:0000313" key="2">
    <source>
        <dbReference type="EMBL" id="MBC8587270.1"/>
    </source>
</evidence>
<proteinExistence type="predicted"/>
<name>A0A926ERN5_9FIRM</name>
<feature type="transmembrane region" description="Helical" evidence="1">
    <location>
        <begin position="39"/>
        <end position="62"/>
    </location>
</feature>
<gene>
    <name evidence="2" type="ORF">H8707_03315</name>
</gene>
<dbReference type="RefSeq" id="WP_262428741.1">
    <property type="nucleotide sequence ID" value="NZ_JACRTG010000008.1"/>
</dbReference>
<dbReference type="AlphaFoldDB" id="A0A926ERN5"/>
<evidence type="ECO:0000256" key="1">
    <source>
        <dbReference type="SAM" id="Phobius"/>
    </source>
</evidence>
<dbReference type="EMBL" id="JACRTG010000008">
    <property type="protein sequence ID" value="MBC8587270.1"/>
    <property type="molecule type" value="Genomic_DNA"/>
</dbReference>
<sequence>MGVNLYTIGAFLLGLVLLYIVGMLLVIPIKLLIKLLINGFIGGVILFFFNLIGGIFSLSIAINPLNALIVGILGVPGVVLLLIAQMIL</sequence>
<dbReference type="Pfam" id="PF07441">
    <property type="entry name" value="BofA"/>
    <property type="match status" value="1"/>
</dbReference>
<dbReference type="InterPro" id="IPR010001">
    <property type="entry name" value="BofA"/>
</dbReference>
<protein>
    <submittedName>
        <fullName evidence="2">Pro-sigmaK processing inhibitor BofA family protein</fullName>
    </submittedName>
</protein>
<dbReference type="Proteomes" id="UP000601171">
    <property type="component" value="Unassembled WGS sequence"/>
</dbReference>
<keyword evidence="1" id="KW-0472">Membrane</keyword>